<sequence>MKFPAFGCNGWNINDRAREDVLGVVNDLRSEVALGYFKKQNMSSASNMNKLKWDCDLEKLAEQAIHDCPENPRSGDINYRL</sequence>
<dbReference type="InterPro" id="IPR035940">
    <property type="entry name" value="CAP_sf"/>
</dbReference>
<organism evidence="2 3">
    <name type="scientific">Parelaphostrongylus tenuis</name>
    <name type="common">Meningeal worm</name>
    <dbReference type="NCBI Taxonomy" id="148309"/>
    <lineage>
        <taxon>Eukaryota</taxon>
        <taxon>Metazoa</taxon>
        <taxon>Ecdysozoa</taxon>
        <taxon>Nematoda</taxon>
        <taxon>Chromadorea</taxon>
        <taxon>Rhabditida</taxon>
        <taxon>Rhabditina</taxon>
        <taxon>Rhabditomorpha</taxon>
        <taxon>Strongyloidea</taxon>
        <taxon>Metastrongylidae</taxon>
        <taxon>Parelaphostrongylus</taxon>
    </lineage>
</organism>
<dbReference type="Proteomes" id="UP001196413">
    <property type="component" value="Unassembled WGS sequence"/>
</dbReference>
<dbReference type="EMBL" id="JAHQIW010000464">
    <property type="protein sequence ID" value="KAJ1348260.1"/>
    <property type="molecule type" value="Genomic_DNA"/>
</dbReference>
<keyword evidence="3" id="KW-1185">Reference proteome</keyword>
<comment type="caution">
    <text evidence="2">The sequence shown here is derived from an EMBL/GenBank/DDBJ whole genome shotgun (WGS) entry which is preliminary data.</text>
</comment>
<accession>A0AAD5LZA2</accession>
<name>A0AAD5LZA2_PARTN</name>
<feature type="domain" description="SCP" evidence="1">
    <location>
        <begin position="23"/>
        <end position="72"/>
    </location>
</feature>
<reference evidence="2" key="1">
    <citation type="submission" date="2021-06" db="EMBL/GenBank/DDBJ databases">
        <title>Parelaphostrongylus tenuis whole genome reference sequence.</title>
        <authorList>
            <person name="Garwood T.J."/>
            <person name="Larsen P.A."/>
            <person name="Fountain-Jones N.M."/>
            <person name="Garbe J.R."/>
            <person name="Macchietto M.G."/>
            <person name="Kania S.A."/>
            <person name="Gerhold R.W."/>
            <person name="Richards J.E."/>
            <person name="Wolf T.M."/>
        </authorList>
    </citation>
    <scope>NUCLEOTIDE SEQUENCE</scope>
    <source>
        <strain evidence="2">MNPRO001-30</strain>
        <tissue evidence="2">Meninges</tissue>
    </source>
</reference>
<proteinExistence type="predicted"/>
<dbReference type="InterPro" id="IPR014044">
    <property type="entry name" value="CAP_dom"/>
</dbReference>
<dbReference type="Gene3D" id="3.40.33.10">
    <property type="entry name" value="CAP"/>
    <property type="match status" value="1"/>
</dbReference>
<evidence type="ECO:0000313" key="3">
    <source>
        <dbReference type="Proteomes" id="UP001196413"/>
    </source>
</evidence>
<gene>
    <name evidence="2" type="ORF">KIN20_003518</name>
</gene>
<evidence type="ECO:0000313" key="2">
    <source>
        <dbReference type="EMBL" id="KAJ1348260.1"/>
    </source>
</evidence>
<evidence type="ECO:0000259" key="1">
    <source>
        <dbReference type="Pfam" id="PF00188"/>
    </source>
</evidence>
<dbReference type="Pfam" id="PF00188">
    <property type="entry name" value="CAP"/>
    <property type="match status" value="1"/>
</dbReference>
<dbReference type="CDD" id="cd05380">
    <property type="entry name" value="CAP_euk"/>
    <property type="match status" value="1"/>
</dbReference>
<protein>
    <recommendedName>
        <fullName evidence="1">SCP domain-containing protein</fullName>
    </recommendedName>
</protein>
<dbReference type="AlphaFoldDB" id="A0AAD5LZA2"/>
<dbReference type="SUPFAM" id="SSF55797">
    <property type="entry name" value="PR-1-like"/>
    <property type="match status" value="1"/>
</dbReference>